<evidence type="ECO:0000259" key="8">
    <source>
        <dbReference type="Pfam" id="PF04082"/>
    </source>
</evidence>
<dbReference type="Pfam" id="PF04082">
    <property type="entry name" value="Fungal_trans"/>
    <property type="match status" value="1"/>
</dbReference>
<keyword evidence="5" id="KW-0804">Transcription</keyword>
<dbReference type="GO" id="GO:0006351">
    <property type="term" value="P:DNA-templated transcription"/>
    <property type="evidence" value="ECO:0007669"/>
    <property type="project" value="InterPro"/>
</dbReference>
<dbReference type="EMBL" id="ANFO01001428">
    <property type="protein sequence ID" value="KGQ02667.1"/>
    <property type="molecule type" value="Genomic_DNA"/>
</dbReference>
<evidence type="ECO:0000256" key="2">
    <source>
        <dbReference type="ARBA" id="ARBA00022833"/>
    </source>
</evidence>
<proteinExistence type="predicted"/>
<comment type="caution">
    <text evidence="9">The sequence shown here is derived from an EMBL/GenBank/DDBJ whole genome shotgun (WGS) entry which is preliminary data.</text>
</comment>
<protein>
    <submittedName>
        <fullName evidence="9">Nitrogen assimilation transcription factor nirA</fullName>
    </submittedName>
</protein>
<evidence type="ECO:0000256" key="4">
    <source>
        <dbReference type="ARBA" id="ARBA00023125"/>
    </source>
</evidence>
<dbReference type="InterPro" id="IPR007219">
    <property type="entry name" value="XnlR_reg_dom"/>
</dbReference>
<evidence type="ECO:0000256" key="3">
    <source>
        <dbReference type="ARBA" id="ARBA00023015"/>
    </source>
</evidence>
<keyword evidence="6" id="KW-0539">Nucleus</keyword>
<evidence type="ECO:0000256" key="5">
    <source>
        <dbReference type="ARBA" id="ARBA00023163"/>
    </source>
</evidence>
<evidence type="ECO:0000313" key="10">
    <source>
        <dbReference type="Proteomes" id="UP000030106"/>
    </source>
</evidence>
<dbReference type="AlphaFoldDB" id="A0A0A2V8Q1"/>
<feature type="compositionally biased region" description="Polar residues" evidence="7">
    <location>
        <begin position="125"/>
        <end position="143"/>
    </location>
</feature>
<dbReference type="PANTHER" id="PTHR31313:SF4">
    <property type="entry name" value="CONIDIAL DEVELOPMENT PROTEIN FLUFFY"/>
    <property type="match status" value="1"/>
</dbReference>
<dbReference type="Proteomes" id="UP000030106">
    <property type="component" value="Unassembled WGS sequence"/>
</dbReference>
<sequence length="664" mass="75025">MLYRRYQAVAAPPGQSMHKTRKIPAGSTKPSLMLAKNVAKDAQRWVQSGWGITRLRQTTAQLKAEIAALRQRQRVLDQLFSDLIRPERREELIAYIRDSKFLEDGFELDNLGRRLSRSGTDMAESASTFSRKSVPSTCGTHPQTRARVGSPERIADEHRLNQCNIGKDETQLWILKPSCKLLQSTLRSNFDTESTPQPKARTRPEDPNFRQILEWQQGIYETGQLLTELDLDSAMTWTDITSDTEFIRHLLALYFCWEYPNFTPISKEHFLRDFQDTRQQYCSPMLVNALLALGCHLSDRPLAAADNNSIGNTFLNESRRILFSTPDHHQVTTIQSLVIMSLREARCGRFLESKYYAEHAMQLAIEMGLHNVREEDCALEPDVRTKTFWGTFTLNHAWAMVKGELPHCLPALHRPPMPVISTDFETSSWAPYVDGDWYDQMPEVMRLGHNSTPAAIFIHLYYHLSVLLLFRPFLRVRLLGSGILPLEICFQAADAMQRLVGSYSKLYTLRRTPAFMPFFSFASATICLATSTMVMELDHGKVSVSPTPDVNESLRLSIAHLEEMAPYHSFAEQAPHILRYLSRSWSLEVDVKARKGPLLNARLDIMVEHTLGGTGLEDAIGTEGTGTKVHSFGGIGIFSALSGLQQESVLRDGFDLAGAGFSLL</sequence>
<dbReference type="PANTHER" id="PTHR31313">
    <property type="entry name" value="TY1 ENHANCER ACTIVATOR"/>
    <property type="match status" value="1"/>
</dbReference>
<dbReference type="InterPro" id="IPR051615">
    <property type="entry name" value="Transcr_Regulatory_Elem"/>
</dbReference>
<feature type="domain" description="Xylanolytic transcriptional activator regulatory" evidence="8">
    <location>
        <begin position="252"/>
        <end position="429"/>
    </location>
</feature>
<evidence type="ECO:0000256" key="1">
    <source>
        <dbReference type="ARBA" id="ARBA00022723"/>
    </source>
</evidence>
<keyword evidence="4" id="KW-0238">DNA-binding</keyword>
<keyword evidence="3" id="KW-0805">Transcription regulation</keyword>
<dbReference type="CDD" id="cd12148">
    <property type="entry name" value="fungal_TF_MHR"/>
    <property type="match status" value="1"/>
</dbReference>
<evidence type="ECO:0000256" key="7">
    <source>
        <dbReference type="SAM" id="MobiDB-lite"/>
    </source>
</evidence>
<organism evidence="9 10">
    <name type="scientific">Beauveria bassiana D1-5</name>
    <dbReference type="NCBI Taxonomy" id="1245745"/>
    <lineage>
        <taxon>Eukaryota</taxon>
        <taxon>Fungi</taxon>
        <taxon>Dikarya</taxon>
        <taxon>Ascomycota</taxon>
        <taxon>Pezizomycotina</taxon>
        <taxon>Sordariomycetes</taxon>
        <taxon>Hypocreomycetidae</taxon>
        <taxon>Hypocreales</taxon>
        <taxon>Cordycipitaceae</taxon>
        <taxon>Beauveria</taxon>
    </lineage>
</organism>
<name>A0A0A2V8Q1_BEABA</name>
<evidence type="ECO:0000256" key="6">
    <source>
        <dbReference type="ARBA" id="ARBA00023242"/>
    </source>
</evidence>
<dbReference type="GO" id="GO:0008270">
    <property type="term" value="F:zinc ion binding"/>
    <property type="evidence" value="ECO:0007669"/>
    <property type="project" value="InterPro"/>
</dbReference>
<reference evidence="9 10" key="1">
    <citation type="submission" date="2012-10" db="EMBL/GenBank/DDBJ databases">
        <title>Genome sequencing and analysis of entomopathogenic fungi Beauveria bassiana D1-5.</title>
        <authorList>
            <person name="Li Q."/>
            <person name="Wang L."/>
            <person name="Zhang Z."/>
            <person name="Wang Q."/>
            <person name="Ren J."/>
            <person name="Wang M."/>
            <person name="Xu W."/>
            <person name="Wang J."/>
            <person name="Lu Y."/>
            <person name="Du Q."/>
            <person name="Sun Z."/>
        </authorList>
    </citation>
    <scope>NUCLEOTIDE SEQUENCE [LARGE SCALE GENOMIC DNA]</scope>
    <source>
        <strain evidence="9 10">D1-5</strain>
    </source>
</reference>
<accession>A0A0A2V8Q1</accession>
<keyword evidence="1" id="KW-0479">Metal-binding</keyword>
<dbReference type="GO" id="GO:0003677">
    <property type="term" value="F:DNA binding"/>
    <property type="evidence" value="ECO:0007669"/>
    <property type="project" value="UniProtKB-KW"/>
</dbReference>
<feature type="region of interest" description="Disordered" evidence="7">
    <location>
        <begin position="123"/>
        <end position="149"/>
    </location>
</feature>
<evidence type="ECO:0000313" key="9">
    <source>
        <dbReference type="EMBL" id="KGQ02667.1"/>
    </source>
</evidence>
<dbReference type="STRING" id="1245745.A0A0A2V8Q1"/>
<dbReference type="HOGENOM" id="CLU_007003_0_0_1"/>
<gene>
    <name evidence="9" type="ORF">BBAD15_g12120</name>
</gene>
<keyword evidence="2" id="KW-0862">Zinc</keyword>